<dbReference type="VEuPathDB" id="TrichDB:TVAGG3_0595520"/>
<reference evidence="1" key="2">
    <citation type="journal article" date="2007" name="Science">
        <title>Draft genome sequence of the sexually transmitted pathogen Trichomonas vaginalis.</title>
        <authorList>
            <person name="Carlton J.M."/>
            <person name="Hirt R.P."/>
            <person name="Silva J.C."/>
            <person name="Delcher A.L."/>
            <person name="Schatz M."/>
            <person name="Zhao Q."/>
            <person name="Wortman J.R."/>
            <person name="Bidwell S.L."/>
            <person name="Alsmark U.C.M."/>
            <person name="Besteiro S."/>
            <person name="Sicheritz-Ponten T."/>
            <person name="Noel C.J."/>
            <person name="Dacks J.B."/>
            <person name="Foster P.G."/>
            <person name="Simillion C."/>
            <person name="Van de Peer Y."/>
            <person name="Miranda-Saavedra D."/>
            <person name="Barton G.J."/>
            <person name="Westrop G.D."/>
            <person name="Mueller S."/>
            <person name="Dessi D."/>
            <person name="Fiori P.L."/>
            <person name="Ren Q."/>
            <person name="Paulsen I."/>
            <person name="Zhang H."/>
            <person name="Bastida-Corcuera F.D."/>
            <person name="Simoes-Barbosa A."/>
            <person name="Brown M.T."/>
            <person name="Hayes R.D."/>
            <person name="Mukherjee M."/>
            <person name="Okumura C.Y."/>
            <person name="Schneider R."/>
            <person name="Smith A.J."/>
            <person name="Vanacova S."/>
            <person name="Villalvazo M."/>
            <person name="Haas B.J."/>
            <person name="Pertea M."/>
            <person name="Feldblyum T.V."/>
            <person name="Utterback T.R."/>
            <person name="Shu C.L."/>
            <person name="Osoegawa K."/>
            <person name="de Jong P.J."/>
            <person name="Hrdy I."/>
            <person name="Horvathova L."/>
            <person name="Zubacova Z."/>
            <person name="Dolezal P."/>
            <person name="Malik S.B."/>
            <person name="Logsdon J.M. Jr."/>
            <person name="Henze K."/>
            <person name="Gupta A."/>
            <person name="Wang C.C."/>
            <person name="Dunne R.L."/>
            <person name="Upcroft J.A."/>
            <person name="Upcroft P."/>
            <person name="White O."/>
            <person name="Salzberg S.L."/>
            <person name="Tang P."/>
            <person name="Chiu C.-H."/>
            <person name="Lee Y.-S."/>
            <person name="Embley T.M."/>
            <person name="Coombs G.H."/>
            <person name="Mottram J.C."/>
            <person name="Tachezy J."/>
            <person name="Fraser-Liggett C.M."/>
            <person name="Johnson P.J."/>
        </authorList>
    </citation>
    <scope>NUCLEOTIDE SEQUENCE [LARGE SCALE GENOMIC DNA]</scope>
    <source>
        <strain evidence="1">G3</strain>
    </source>
</reference>
<dbReference type="InterPro" id="IPR035992">
    <property type="entry name" value="Ricin_B-like_lectins"/>
</dbReference>
<dbReference type="AlphaFoldDB" id="A2DUA7"/>
<organism evidence="1 2">
    <name type="scientific">Trichomonas vaginalis (strain ATCC PRA-98 / G3)</name>
    <dbReference type="NCBI Taxonomy" id="412133"/>
    <lineage>
        <taxon>Eukaryota</taxon>
        <taxon>Metamonada</taxon>
        <taxon>Parabasalia</taxon>
        <taxon>Trichomonadida</taxon>
        <taxon>Trichomonadidae</taxon>
        <taxon>Trichomonas</taxon>
    </lineage>
</organism>
<dbReference type="Proteomes" id="UP000001542">
    <property type="component" value="Unassembled WGS sequence"/>
</dbReference>
<dbReference type="Gene3D" id="2.80.10.50">
    <property type="match status" value="1"/>
</dbReference>
<accession>A2DUA7</accession>
<evidence type="ECO:0000313" key="1">
    <source>
        <dbReference type="EMBL" id="EAY15945.1"/>
    </source>
</evidence>
<keyword evidence="2" id="KW-1185">Reference proteome</keyword>
<dbReference type="KEGG" id="tva:4773950"/>
<dbReference type="InParanoid" id="A2DUA7"/>
<reference evidence="1" key="1">
    <citation type="submission" date="2006-10" db="EMBL/GenBank/DDBJ databases">
        <authorList>
            <person name="Amadeo P."/>
            <person name="Zhao Q."/>
            <person name="Wortman J."/>
            <person name="Fraser-Liggett C."/>
            <person name="Carlton J."/>
        </authorList>
    </citation>
    <scope>NUCLEOTIDE SEQUENCE</scope>
    <source>
        <strain evidence="1">G3</strain>
    </source>
</reference>
<dbReference type="EMBL" id="DS113248">
    <property type="protein sequence ID" value="EAY15945.1"/>
    <property type="molecule type" value="Genomic_DNA"/>
</dbReference>
<protein>
    <submittedName>
        <fullName evidence="1">QXW lectin repeat family protein</fullName>
    </submittedName>
</protein>
<sequence length="131" mass="14972">MQVFILSAKHKEFAIGLDDGEAEHGKKAELKEVADKPTLKWLMYDRKIHTFPKRTLALEPKEDDGKVKLVLQDSDKIENKFYVYPDGSIRNKAGQAIDIEDSKFEPGADIVLKPYEAGKESQQWLLVTRLQ</sequence>
<name>A2DUA7_TRIV3</name>
<dbReference type="SUPFAM" id="SSF50370">
    <property type="entry name" value="Ricin B-like lectins"/>
    <property type="match status" value="1"/>
</dbReference>
<proteinExistence type="predicted"/>
<evidence type="ECO:0000313" key="2">
    <source>
        <dbReference type="Proteomes" id="UP000001542"/>
    </source>
</evidence>
<dbReference type="VEuPathDB" id="TrichDB:TVAG_261950"/>
<dbReference type="OrthoDB" id="6770063at2759"/>
<gene>
    <name evidence="1" type="ORF">TVAG_261950</name>
</gene>
<dbReference type="SMR" id="A2DUA7"/>
<dbReference type="RefSeq" id="XP_001328168.1">
    <property type="nucleotide sequence ID" value="XM_001328133.1"/>
</dbReference>